<evidence type="ECO:0000313" key="2">
    <source>
        <dbReference type="EMBL" id="ATZ54288.1"/>
    </source>
</evidence>
<dbReference type="Proteomes" id="UP000001798">
    <property type="component" value="Chromosome 10"/>
</dbReference>
<dbReference type="EMBL" id="CP009814">
    <property type="protein sequence ID" value="ATZ54288.1"/>
    <property type="molecule type" value="Genomic_DNA"/>
</dbReference>
<evidence type="ECO:0000313" key="3">
    <source>
        <dbReference type="Proteomes" id="UP000001798"/>
    </source>
</evidence>
<feature type="compositionally biased region" description="Low complexity" evidence="1">
    <location>
        <begin position="52"/>
        <end position="72"/>
    </location>
</feature>
<dbReference type="GeneID" id="5437507"/>
<feature type="compositionally biased region" description="Polar residues" evidence="1">
    <location>
        <begin position="85"/>
        <end position="110"/>
    </location>
</feature>
<accession>A0A384JUS0</accession>
<proteinExistence type="predicted"/>
<keyword evidence="3" id="KW-1185">Reference proteome</keyword>
<gene>
    <name evidence="2" type="ORF">BCIN_10g03020</name>
</gene>
<evidence type="ECO:0000256" key="1">
    <source>
        <dbReference type="SAM" id="MobiDB-lite"/>
    </source>
</evidence>
<feature type="compositionally biased region" description="Polar residues" evidence="1">
    <location>
        <begin position="121"/>
        <end position="139"/>
    </location>
</feature>
<dbReference type="KEGG" id="bfu:BCIN_10g03020"/>
<reference evidence="2 3" key="2">
    <citation type="journal article" date="2012" name="Eukaryot. Cell">
        <title>Genome update of Botrytis cinerea strains B05.10 and T4.</title>
        <authorList>
            <person name="Staats M."/>
            <person name="van Kan J.A."/>
        </authorList>
    </citation>
    <scope>NUCLEOTIDE SEQUENCE [LARGE SCALE GENOMIC DNA]</scope>
    <source>
        <strain evidence="2 3">B05.10</strain>
    </source>
</reference>
<protein>
    <submittedName>
        <fullName evidence="2">Uncharacterized protein</fullName>
    </submittedName>
</protein>
<feature type="region of interest" description="Disordered" evidence="1">
    <location>
        <begin position="1"/>
        <end position="198"/>
    </location>
</feature>
<dbReference type="AlphaFoldDB" id="A0A384JUS0"/>
<dbReference type="OrthoDB" id="5429993at2759"/>
<organism evidence="2 3">
    <name type="scientific">Botryotinia fuckeliana (strain B05.10)</name>
    <name type="common">Noble rot fungus</name>
    <name type="synonym">Botrytis cinerea</name>
    <dbReference type="NCBI Taxonomy" id="332648"/>
    <lineage>
        <taxon>Eukaryota</taxon>
        <taxon>Fungi</taxon>
        <taxon>Dikarya</taxon>
        <taxon>Ascomycota</taxon>
        <taxon>Pezizomycotina</taxon>
        <taxon>Leotiomycetes</taxon>
        <taxon>Helotiales</taxon>
        <taxon>Sclerotiniaceae</taxon>
        <taxon>Botrytis</taxon>
    </lineage>
</organism>
<dbReference type="RefSeq" id="XP_001556927.2">
    <property type="nucleotide sequence ID" value="XM_001556877.2"/>
</dbReference>
<reference evidence="2 3" key="1">
    <citation type="journal article" date="2011" name="PLoS Genet.">
        <title>Genomic analysis of the necrotrophic fungal pathogens Sclerotinia sclerotiorum and Botrytis cinerea.</title>
        <authorList>
            <person name="Amselem J."/>
            <person name="Cuomo C.A."/>
            <person name="van Kan J.A."/>
            <person name="Viaud M."/>
            <person name="Benito E.P."/>
            <person name="Couloux A."/>
            <person name="Coutinho P.M."/>
            <person name="de Vries R.P."/>
            <person name="Dyer P.S."/>
            <person name="Fillinger S."/>
            <person name="Fournier E."/>
            <person name="Gout L."/>
            <person name="Hahn M."/>
            <person name="Kohn L."/>
            <person name="Lapalu N."/>
            <person name="Plummer K.M."/>
            <person name="Pradier J.M."/>
            <person name="Quevillon E."/>
            <person name="Sharon A."/>
            <person name="Simon A."/>
            <person name="ten Have A."/>
            <person name="Tudzynski B."/>
            <person name="Tudzynski P."/>
            <person name="Wincker P."/>
            <person name="Andrew M."/>
            <person name="Anthouard V."/>
            <person name="Beever R.E."/>
            <person name="Beffa R."/>
            <person name="Benoit I."/>
            <person name="Bouzid O."/>
            <person name="Brault B."/>
            <person name="Chen Z."/>
            <person name="Choquer M."/>
            <person name="Collemare J."/>
            <person name="Cotton P."/>
            <person name="Danchin E.G."/>
            <person name="Da Silva C."/>
            <person name="Gautier A."/>
            <person name="Giraud C."/>
            <person name="Giraud T."/>
            <person name="Gonzalez C."/>
            <person name="Grossetete S."/>
            <person name="Guldener U."/>
            <person name="Henrissat B."/>
            <person name="Howlett B.J."/>
            <person name="Kodira C."/>
            <person name="Kretschmer M."/>
            <person name="Lappartient A."/>
            <person name="Leroch M."/>
            <person name="Levis C."/>
            <person name="Mauceli E."/>
            <person name="Neuveglise C."/>
            <person name="Oeser B."/>
            <person name="Pearson M."/>
            <person name="Poulain J."/>
            <person name="Poussereau N."/>
            <person name="Quesneville H."/>
            <person name="Rascle C."/>
            <person name="Schumacher J."/>
            <person name="Segurens B."/>
            <person name="Sexton A."/>
            <person name="Silva E."/>
            <person name="Sirven C."/>
            <person name="Soanes D.M."/>
            <person name="Talbot N.J."/>
            <person name="Templeton M."/>
            <person name="Yandava C."/>
            <person name="Yarden O."/>
            <person name="Zeng Q."/>
            <person name="Rollins J.A."/>
            <person name="Lebrun M.H."/>
            <person name="Dickman M."/>
        </authorList>
    </citation>
    <scope>NUCLEOTIDE SEQUENCE [LARGE SCALE GENOMIC DNA]</scope>
    <source>
        <strain evidence="2 3">B05.10</strain>
    </source>
</reference>
<feature type="compositionally biased region" description="Low complexity" evidence="1">
    <location>
        <begin position="146"/>
        <end position="193"/>
    </location>
</feature>
<sequence>MATLPSRTRSIRKPSERITNLSRPDIKSSVAAAPESIASPSRLPTTIKPRRTTISTTASSTPTSTRSSTTSSIGANNATIRPPSTRANVTKPSTTGGQARSTSVRNSAATSEPVKDRSRPPLTSTNRHVRTSSITSATTRPCHIRTNSSSTILNNSSTVLRPPSQTSQRSRPPSQTSQRSRPPSQTSQRVQPQDVPVRARPQSLYADSSIRKPAFSTLQQHFSPAKNVGSKPHTASFLAAPTPSKLPANIAITAETAKLQNELLQLHLLHRDAELVNRQWKASAKKKLGAKFQSVVKRHDELVRLEVEEAGRINAAAFKEWEDIGIPGWGLEEKIQLLDEVLNEAWNLGEPGGKYARLVRKFEKWVIRCEEILRDRDHDQMLDEEEEIVFIEELDLAWKDECLVLNRKLAGWRDALEDLGSLEKESTMASVVGGLRALVGGMLLEMQTMAQIESDAMALEQEWIKSVNGSMEDNDNTPVAGAIWRFM</sequence>
<dbReference type="VEuPathDB" id="FungiDB:Bcin10g03020"/>
<name>A0A384JUS0_BOTFB</name>
<reference evidence="2 3" key="3">
    <citation type="journal article" date="2017" name="Mol. Plant Pathol.">
        <title>A gapless genome sequence of the fungus Botrytis cinerea.</title>
        <authorList>
            <person name="Van Kan J.A."/>
            <person name="Stassen J.H."/>
            <person name="Mosbach A."/>
            <person name="Van Der Lee T.A."/>
            <person name="Faino L."/>
            <person name="Farmer A.D."/>
            <person name="Papasotiriou D.G."/>
            <person name="Zhou S."/>
            <person name="Seidl M.F."/>
            <person name="Cottam E."/>
            <person name="Edel D."/>
            <person name="Hahn M."/>
            <person name="Schwartz D.C."/>
            <person name="Dietrich R.A."/>
            <person name="Widdison S."/>
            <person name="Scalliet G."/>
        </authorList>
    </citation>
    <scope>NUCLEOTIDE SEQUENCE [LARGE SCALE GENOMIC DNA]</scope>
    <source>
        <strain evidence="2 3">B05.10</strain>
    </source>
</reference>